<keyword evidence="3" id="KW-1185">Reference proteome</keyword>
<evidence type="ECO:0000259" key="1">
    <source>
        <dbReference type="Pfam" id="PF00561"/>
    </source>
</evidence>
<feature type="domain" description="AB hydrolase-1" evidence="1">
    <location>
        <begin position="17"/>
        <end position="263"/>
    </location>
</feature>
<organism evidence="2 3">
    <name type="scientific">Catenuloplanes nepalensis</name>
    <dbReference type="NCBI Taxonomy" id="587533"/>
    <lineage>
        <taxon>Bacteria</taxon>
        <taxon>Bacillati</taxon>
        <taxon>Actinomycetota</taxon>
        <taxon>Actinomycetes</taxon>
        <taxon>Micromonosporales</taxon>
        <taxon>Micromonosporaceae</taxon>
        <taxon>Catenuloplanes</taxon>
    </lineage>
</organism>
<dbReference type="Pfam" id="PF00561">
    <property type="entry name" value="Abhydrolase_1"/>
    <property type="match status" value="1"/>
</dbReference>
<accession>A0ABT9N5Y1</accession>
<dbReference type="Proteomes" id="UP001240984">
    <property type="component" value="Unassembled WGS sequence"/>
</dbReference>
<dbReference type="PRINTS" id="PR00111">
    <property type="entry name" value="ABHYDROLASE"/>
</dbReference>
<evidence type="ECO:0000313" key="2">
    <source>
        <dbReference type="EMBL" id="MDP9799084.1"/>
    </source>
</evidence>
<dbReference type="InterPro" id="IPR029058">
    <property type="entry name" value="AB_hydrolase_fold"/>
</dbReference>
<protein>
    <submittedName>
        <fullName evidence="2">Pimeloyl-ACP methyl ester carboxylesterase</fullName>
    </submittedName>
</protein>
<dbReference type="SUPFAM" id="SSF53474">
    <property type="entry name" value="alpha/beta-Hydrolases"/>
    <property type="match status" value="1"/>
</dbReference>
<evidence type="ECO:0000313" key="3">
    <source>
        <dbReference type="Proteomes" id="UP001240984"/>
    </source>
</evidence>
<name>A0ABT9N5Y1_9ACTN</name>
<proteinExistence type="predicted"/>
<dbReference type="Gene3D" id="3.40.50.1820">
    <property type="entry name" value="alpha/beta hydrolase"/>
    <property type="match status" value="1"/>
</dbReference>
<comment type="caution">
    <text evidence="2">The sequence shown here is derived from an EMBL/GenBank/DDBJ whole genome shotgun (WGS) entry which is preliminary data.</text>
</comment>
<dbReference type="EMBL" id="JAUSRA010000001">
    <property type="protein sequence ID" value="MDP9799084.1"/>
    <property type="molecule type" value="Genomic_DNA"/>
</dbReference>
<gene>
    <name evidence="2" type="ORF">J2S43_007596</name>
</gene>
<sequence length="286" mass="30846">MQVRETLGTSVDAEPALYVHGLGGSAQNWTDLAGLLSARLDGLALDLPGFGYSDPVPRYTIAAFADLLIRLIEETGRGPVHLVGNSLGGVISVRAAAVRPDLIRTLTLITPAMPFLDPRRTLQAPVVPFLALPGADRLAARRFAQLRPTLTRSVLTACYADPARMSEQRWREALEESEMRFTEHYASAYVGTMRGLVGSFLRAYLPGANSLWRLASAVTAPTLVIGGDRDRLVDTRVPAQVARVIPDSRLMVLEGVGHVPMMEMPETVARAILGLVDEAKAPSRAG</sequence>
<dbReference type="PANTHER" id="PTHR46438:SF11">
    <property type="entry name" value="LIPASE-RELATED"/>
    <property type="match status" value="1"/>
</dbReference>
<reference evidence="2 3" key="1">
    <citation type="submission" date="2023-07" db="EMBL/GenBank/DDBJ databases">
        <title>Sequencing the genomes of 1000 actinobacteria strains.</title>
        <authorList>
            <person name="Klenk H.-P."/>
        </authorList>
    </citation>
    <scope>NUCLEOTIDE SEQUENCE [LARGE SCALE GENOMIC DNA]</scope>
    <source>
        <strain evidence="2 3">DSM 44710</strain>
    </source>
</reference>
<dbReference type="PANTHER" id="PTHR46438">
    <property type="entry name" value="ALPHA/BETA-HYDROLASES SUPERFAMILY PROTEIN"/>
    <property type="match status" value="1"/>
</dbReference>
<dbReference type="InterPro" id="IPR000073">
    <property type="entry name" value="AB_hydrolase_1"/>
</dbReference>